<accession>A0ABS3A0Z3</accession>
<gene>
    <name evidence="1" type="ORF">JYA62_02620</name>
</gene>
<dbReference type="EMBL" id="JAFHLB010000002">
    <property type="protein sequence ID" value="MBN3576562.1"/>
    <property type="molecule type" value="Genomic_DNA"/>
</dbReference>
<dbReference type="RefSeq" id="WP_157633984.1">
    <property type="nucleotide sequence ID" value="NZ_CAWMDY010000001.1"/>
</dbReference>
<dbReference type="GeneID" id="88759296"/>
<organism evidence="1 2">
    <name type="scientific">Vibrio neptunius</name>
    <dbReference type="NCBI Taxonomy" id="170651"/>
    <lineage>
        <taxon>Bacteria</taxon>
        <taxon>Pseudomonadati</taxon>
        <taxon>Pseudomonadota</taxon>
        <taxon>Gammaproteobacteria</taxon>
        <taxon>Vibrionales</taxon>
        <taxon>Vibrionaceae</taxon>
        <taxon>Vibrio</taxon>
    </lineage>
</organism>
<evidence type="ECO:0000313" key="1">
    <source>
        <dbReference type="EMBL" id="MBN3576562.1"/>
    </source>
</evidence>
<protein>
    <submittedName>
        <fullName evidence="1">Uncharacterized protein</fullName>
    </submittedName>
</protein>
<dbReference type="Proteomes" id="UP000779070">
    <property type="component" value="Unassembled WGS sequence"/>
</dbReference>
<name>A0ABS3A0Z3_9VIBR</name>
<proteinExistence type="predicted"/>
<sequence length="55" mass="6067">MMNDIDELKRWVEIVQRSAIPAQGEELTADERAALAQSCRVLAQTAQLIAEKIAA</sequence>
<comment type="caution">
    <text evidence="1">The sequence shown here is derived from an EMBL/GenBank/DDBJ whole genome shotgun (WGS) entry which is preliminary data.</text>
</comment>
<evidence type="ECO:0000313" key="2">
    <source>
        <dbReference type="Proteomes" id="UP000779070"/>
    </source>
</evidence>
<keyword evidence="2" id="KW-1185">Reference proteome</keyword>
<reference evidence="1 2" key="1">
    <citation type="submission" date="2021-02" db="EMBL/GenBank/DDBJ databases">
        <title>Draft Genome Sequences of 5 Vibrio neptunius Strains Isolated From of Bivalve Hatcheries.</title>
        <authorList>
            <person name="Galvis F."/>
            <person name="Barja J.L."/>
            <person name="Lemos M.L."/>
            <person name="Balado M."/>
        </authorList>
    </citation>
    <scope>NUCLEOTIDE SEQUENCE [LARGE SCALE GENOMIC DNA]</scope>
    <source>
        <strain evidence="1 2">PP-145.98</strain>
    </source>
</reference>